<dbReference type="Proteomes" id="UP001151760">
    <property type="component" value="Unassembled WGS sequence"/>
</dbReference>
<dbReference type="EMBL" id="BQNB010009857">
    <property type="protein sequence ID" value="GJS69357.1"/>
    <property type="molecule type" value="Genomic_DNA"/>
</dbReference>
<evidence type="ECO:0000313" key="1">
    <source>
        <dbReference type="EMBL" id="GJS69357.1"/>
    </source>
</evidence>
<sequence>MEISMLALPGKSWAVVQRVRRLPSCVVQPTKRRVYVMFDNKGDAYHWSGVSQVKLVSMVDVKKVARVTEKVTDGAEAIPDTYNVHS</sequence>
<name>A0ABQ4XX44_9ASTR</name>
<gene>
    <name evidence="1" type="ORF">Tco_0702198</name>
</gene>
<protein>
    <submittedName>
        <fullName evidence="1">Uncharacterized protein</fullName>
    </submittedName>
</protein>
<comment type="caution">
    <text evidence="1">The sequence shown here is derived from an EMBL/GenBank/DDBJ whole genome shotgun (WGS) entry which is preliminary data.</text>
</comment>
<accession>A0ABQ4XX44</accession>
<reference evidence="1" key="2">
    <citation type="submission" date="2022-01" db="EMBL/GenBank/DDBJ databases">
        <authorList>
            <person name="Yamashiro T."/>
            <person name="Shiraishi A."/>
            <person name="Satake H."/>
            <person name="Nakayama K."/>
        </authorList>
    </citation>
    <scope>NUCLEOTIDE SEQUENCE</scope>
</reference>
<proteinExistence type="predicted"/>
<organism evidence="1 2">
    <name type="scientific">Tanacetum coccineum</name>
    <dbReference type="NCBI Taxonomy" id="301880"/>
    <lineage>
        <taxon>Eukaryota</taxon>
        <taxon>Viridiplantae</taxon>
        <taxon>Streptophyta</taxon>
        <taxon>Embryophyta</taxon>
        <taxon>Tracheophyta</taxon>
        <taxon>Spermatophyta</taxon>
        <taxon>Magnoliopsida</taxon>
        <taxon>eudicotyledons</taxon>
        <taxon>Gunneridae</taxon>
        <taxon>Pentapetalae</taxon>
        <taxon>asterids</taxon>
        <taxon>campanulids</taxon>
        <taxon>Asterales</taxon>
        <taxon>Asteraceae</taxon>
        <taxon>Asteroideae</taxon>
        <taxon>Anthemideae</taxon>
        <taxon>Anthemidinae</taxon>
        <taxon>Tanacetum</taxon>
    </lineage>
</organism>
<evidence type="ECO:0000313" key="2">
    <source>
        <dbReference type="Proteomes" id="UP001151760"/>
    </source>
</evidence>
<reference evidence="1" key="1">
    <citation type="journal article" date="2022" name="Int. J. Mol. Sci.">
        <title>Draft Genome of Tanacetum Coccineum: Genomic Comparison of Closely Related Tanacetum-Family Plants.</title>
        <authorList>
            <person name="Yamashiro T."/>
            <person name="Shiraishi A."/>
            <person name="Nakayama K."/>
            <person name="Satake H."/>
        </authorList>
    </citation>
    <scope>NUCLEOTIDE SEQUENCE</scope>
</reference>
<keyword evidence="2" id="KW-1185">Reference proteome</keyword>